<name>F8D682_HALXS</name>
<dbReference type="HOGENOM" id="CLU_1682671_0_0_2"/>
<dbReference type="KEGG" id="hxa:Halxa_0689"/>
<feature type="region of interest" description="Disordered" evidence="1">
    <location>
        <begin position="74"/>
        <end position="156"/>
    </location>
</feature>
<evidence type="ECO:0000313" key="2">
    <source>
        <dbReference type="EMBL" id="AEH35328.1"/>
    </source>
</evidence>
<feature type="region of interest" description="Disordered" evidence="1">
    <location>
        <begin position="1"/>
        <end position="20"/>
    </location>
</feature>
<dbReference type="STRING" id="797210.Halxa_0689"/>
<sequence length="156" mass="16486">MCATFTEDDVGKTVEDSGGTKIGVVSSVEDDAALVEPDHDALESIKARPGWNLNTDETVPIEPDSVGVITGEVVRLEGERDADDPAVERGEHSVGRRSDAGSGGEDGDASEQRVGAGKPQPQVEGEAGADRHEDNEDAPPHGDRTVTRDRGEEDDR</sequence>
<evidence type="ECO:0000256" key="1">
    <source>
        <dbReference type="SAM" id="MobiDB-lite"/>
    </source>
</evidence>
<gene>
    <name evidence="2" type="ordered locus">Halxa_0689</name>
</gene>
<protein>
    <submittedName>
        <fullName evidence="2">Uncharacterized protein</fullName>
    </submittedName>
</protein>
<dbReference type="RefSeq" id="WP_013878231.1">
    <property type="nucleotide sequence ID" value="NC_015666.1"/>
</dbReference>
<proteinExistence type="predicted"/>
<evidence type="ECO:0000313" key="3">
    <source>
        <dbReference type="Proteomes" id="UP000006794"/>
    </source>
</evidence>
<feature type="compositionally biased region" description="Basic and acidic residues" evidence="1">
    <location>
        <begin position="86"/>
        <end position="99"/>
    </location>
</feature>
<organism evidence="2 3">
    <name type="scientific">Halopiger xanaduensis (strain DSM 18323 / JCM 14033 / SH-6)</name>
    <dbReference type="NCBI Taxonomy" id="797210"/>
    <lineage>
        <taxon>Archaea</taxon>
        <taxon>Methanobacteriati</taxon>
        <taxon>Methanobacteriota</taxon>
        <taxon>Stenosarchaea group</taxon>
        <taxon>Halobacteria</taxon>
        <taxon>Halobacteriales</taxon>
        <taxon>Natrialbaceae</taxon>
        <taxon>Halopiger</taxon>
    </lineage>
</organism>
<dbReference type="AlphaFoldDB" id="F8D682"/>
<dbReference type="eggNOG" id="arCOG08931">
    <property type="taxonomic scope" value="Archaea"/>
</dbReference>
<accession>F8D682</accession>
<dbReference type="EMBL" id="CP002839">
    <property type="protein sequence ID" value="AEH35328.1"/>
    <property type="molecule type" value="Genomic_DNA"/>
</dbReference>
<feature type="compositionally biased region" description="Basic and acidic residues" evidence="1">
    <location>
        <begin position="128"/>
        <end position="156"/>
    </location>
</feature>
<dbReference type="GeneID" id="10795665"/>
<reference evidence="2 3" key="1">
    <citation type="journal article" date="2012" name="Stand. Genomic Sci.">
        <title>Complete genome sequence of Halopiger xanaduensis type strain (SH-6(T)).</title>
        <authorList>
            <person name="Anderson I."/>
            <person name="Tindall B.J."/>
            <person name="Rohde M."/>
            <person name="Lucas S."/>
            <person name="Han J."/>
            <person name="Lapidus A."/>
            <person name="Cheng J.F."/>
            <person name="Goodwin L."/>
            <person name="Pitluck S."/>
            <person name="Peters L."/>
            <person name="Pati A."/>
            <person name="Mikhailova N."/>
            <person name="Pagani I."/>
            <person name="Teshima H."/>
            <person name="Han C."/>
            <person name="Tapia R."/>
            <person name="Land M."/>
            <person name="Woyke T."/>
            <person name="Klenk H.P."/>
            <person name="Kyrpides N."/>
            <person name="Ivanova N."/>
        </authorList>
    </citation>
    <scope>NUCLEOTIDE SEQUENCE [LARGE SCALE GENOMIC DNA]</scope>
    <source>
        <strain evidence="3">DSM 18323 / JCM 14033 / SH-6</strain>
    </source>
</reference>
<dbReference type="OrthoDB" id="229248at2157"/>
<keyword evidence="3" id="KW-1185">Reference proteome</keyword>
<dbReference type="Proteomes" id="UP000006794">
    <property type="component" value="Chromosome"/>
</dbReference>